<keyword evidence="2" id="KW-1185">Reference proteome</keyword>
<accession>A0ABQ0Q033</accession>
<evidence type="ECO:0000313" key="1">
    <source>
        <dbReference type="EMBL" id="GBQ85846.1"/>
    </source>
</evidence>
<dbReference type="GeneID" id="47230219"/>
<dbReference type="Proteomes" id="UP001065047">
    <property type="component" value="Unassembled WGS sequence"/>
</dbReference>
<protein>
    <submittedName>
        <fullName evidence="1">Uncharacterized protein</fullName>
    </submittedName>
</protein>
<dbReference type="EMBL" id="BAPF01000056">
    <property type="protein sequence ID" value="GBQ85846.1"/>
    <property type="molecule type" value="Genomic_DNA"/>
</dbReference>
<comment type="caution">
    <text evidence="1">The sequence shown here is derived from an EMBL/GenBank/DDBJ whole genome shotgun (WGS) entry which is preliminary data.</text>
</comment>
<organism evidence="1 2">
    <name type="scientific">Acetobacter malorum DSM 14337</name>
    <dbReference type="NCBI Taxonomy" id="1307910"/>
    <lineage>
        <taxon>Bacteria</taxon>
        <taxon>Pseudomonadati</taxon>
        <taxon>Pseudomonadota</taxon>
        <taxon>Alphaproteobacteria</taxon>
        <taxon>Acetobacterales</taxon>
        <taxon>Acetobacteraceae</taxon>
        <taxon>Acetobacter</taxon>
    </lineage>
</organism>
<reference evidence="1" key="1">
    <citation type="submission" date="2013-04" db="EMBL/GenBank/DDBJ databases">
        <title>The genome sequencing project of 58 acetic acid bacteria.</title>
        <authorList>
            <person name="Okamoto-Kainuma A."/>
            <person name="Ishikawa M."/>
            <person name="Umino S."/>
            <person name="Koizumi Y."/>
            <person name="Shiwa Y."/>
            <person name="Yoshikawa H."/>
            <person name="Matsutani M."/>
            <person name="Matsushita K."/>
        </authorList>
    </citation>
    <scope>NUCLEOTIDE SEQUENCE</scope>
    <source>
        <strain evidence="1">DSM 14337</strain>
    </source>
</reference>
<evidence type="ECO:0000313" key="2">
    <source>
        <dbReference type="Proteomes" id="UP001065047"/>
    </source>
</evidence>
<gene>
    <name evidence="1" type="ORF">AA14337_3175</name>
</gene>
<name>A0ABQ0Q033_9PROT</name>
<sequence length="58" mass="6205">MASDQQDTASEIKAAIEAERTRLRKEIEALPPMSQFGSASGGMMKSMILKMIASASDS</sequence>
<dbReference type="RefSeq" id="WP_156477022.1">
    <property type="nucleotide sequence ID" value="NZ_BAPF01000056.1"/>
</dbReference>
<proteinExistence type="predicted"/>